<accession>J5KHY5</accession>
<evidence type="ECO:0000313" key="4">
    <source>
        <dbReference type="Proteomes" id="UP000010116"/>
    </source>
</evidence>
<dbReference type="EMBL" id="JH611164">
    <property type="protein sequence ID" value="EJP73798.1"/>
    <property type="molecule type" value="Genomic_DNA"/>
</dbReference>
<name>J5KHY5_9GAMM</name>
<evidence type="ECO:0000256" key="2">
    <source>
        <dbReference type="HAMAP-Rule" id="MF_00338"/>
    </source>
</evidence>
<dbReference type="Pfam" id="PF01906">
    <property type="entry name" value="YbjQ_1"/>
    <property type="match status" value="1"/>
</dbReference>
<dbReference type="PANTHER" id="PTHR34068:SF2">
    <property type="entry name" value="UPF0145 PROTEIN SCO3412"/>
    <property type="match status" value="1"/>
</dbReference>
<dbReference type="SUPFAM" id="SSF117782">
    <property type="entry name" value="YbjQ-like"/>
    <property type="match status" value="1"/>
</dbReference>
<comment type="similarity">
    <text evidence="1 2">Belongs to the UPF0145 family.</text>
</comment>
<dbReference type="HOGENOM" id="CLU_117144_1_2_6"/>
<evidence type="ECO:0000313" key="3">
    <source>
        <dbReference type="EMBL" id="EJP73798.1"/>
    </source>
</evidence>
<dbReference type="InterPro" id="IPR002765">
    <property type="entry name" value="UPF0145_YbjQ-like"/>
</dbReference>
<dbReference type="Proteomes" id="UP000010116">
    <property type="component" value="Unassembled WGS sequence"/>
</dbReference>
<organism evidence="3 4">
    <name type="scientific">SAR86 cluster bacterium SAR86B</name>
    <dbReference type="NCBI Taxonomy" id="1123867"/>
    <lineage>
        <taxon>Bacteria</taxon>
        <taxon>Pseudomonadati</taxon>
        <taxon>Pseudomonadota</taxon>
        <taxon>Gammaproteobacteria</taxon>
        <taxon>SAR86 cluster</taxon>
    </lineage>
</organism>
<dbReference type="Gene3D" id="3.30.110.70">
    <property type="entry name" value="Hypothetical protein apc22750. Chain B"/>
    <property type="match status" value="1"/>
</dbReference>
<proteinExistence type="inferred from homology"/>
<dbReference type="AlphaFoldDB" id="J5KHY5"/>
<sequence>MEDNIDMLVVTSDTIEGKDIEVLGLVQGSTVRSRNIGSDFLANLKNIVGGELVGYSKLLHRAREQAYSRMIEDAVSKGADAIVCFRFQSSTVAQGASEILAYGTAVKIKEENNE</sequence>
<evidence type="ECO:0000256" key="1">
    <source>
        <dbReference type="ARBA" id="ARBA00010751"/>
    </source>
</evidence>
<dbReference type="PANTHER" id="PTHR34068">
    <property type="entry name" value="UPF0145 PROTEIN YBJQ"/>
    <property type="match status" value="1"/>
</dbReference>
<gene>
    <name evidence="3" type="ORF">NT02SARS_0504</name>
</gene>
<dbReference type="InterPro" id="IPR035439">
    <property type="entry name" value="UPF0145_dom_sf"/>
</dbReference>
<reference evidence="3 4" key="1">
    <citation type="journal article" date="2012" name="ISME J.">
        <title>Genomic insights to SAR86, an abundant and uncultivated marine bacterial lineage.</title>
        <authorList>
            <person name="Dupont C.L."/>
            <person name="Rusch D.B."/>
            <person name="Yooseph S."/>
            <person name="Lombardo M.J."/>
            <person name="Richter R.A."/>
            <person name="Valas R."/>
            <person name="Novotny M."/>
            <person name="Yee-Greenbaum J."/>
            <person name="Selengut J.D."/>
            <person name="Haft D.H."/>
            <person name="Halpern A.L."/>
            <person name="Lasken R.S."/>
            <person name="Nealson K."/>
            <person name="Friedman R."/>
            <person name="Venter J.C."/>
        </authorList>
    </citation>
    <scope>NUCLEOTIDE SEQUENCE [LARGE SCALE GENOMIC DNA]</scope>
</reference>
<dbReference type="HAMAP" id="MF_00338">
    <property type="entry name" value="UPF0145"/>
    <property type="match status" value="1"/>
</dbReference>
<protein>
    <recommendedName>
        <fullName evidence="2">UPF0145 protein NT02SARS_0504</fullName>
    </recommendedName>
</protein>